<organism evidence="4 5">
    <name type="scientific">Candidatus Desulfatibia vada</name>
    <dbReference type="NCBI Taxonomy" id="2841696"/>
    <lineage>
        <taxon>Bacteria</taxon>
        <taxon>Pseudomonadati</taxon>
        <taxon>Thermodesulfobacteriota</taxon>
        <taxon>Desulfobacteria</taxon>
        <taxon>Desulfobacterales</taxon>
        <taxon>Desulfobacterales incertae sedis</taxon>
        <taxon>Candidatus Desulfatibia</taxon>
    </lineage>
</organism>
<dbReference type="InterPro" id="IPR000979">
    <property type="entry name" value="Phosphodiesterase_MJ0936/Vps29"/>
</dbReference>
<dbReference type="InterPro" id="IPR011152">
    <property type="entry name" value="Pesterase_MJ0912"/>
</dbReference>
<dbReference type="InterPro" id="IPR029052">
    <property type="entry name" value="Metallo-depent_PP-like"/>
</dbReference>
<reference evidence="4 5" key="1">
    <citation type="submission" date="2020-08" db="EMBL/GenBank/DDBJ databases">
        <title>Bridging the membrane lipid divide: bacteria of the FCB group superphylum have the potential to synthesize archaeal ether lipids.</title>
        <authorList>
            <person name="Villanueva L."/>
            <person name="Von Meijenfeldt F.A.B."/>
            <person name="Westbye A.B."/>
            <person name="Yadav S."/>
            <person name="Hopmans E.C."/>
            <person name="Dutilh B.E."/>
            <person name="Sinninghe Damste J.S."/>
        </authorList>
    </citation>
    <scope>NUCLEOTIDE SEQUENCE [LARGE SCALE GENOMIC DNA]</scope>
    <source>
        <strain evidence="4">NIOZ-UU17</strain>
    </source>
</reference>
<comment type="caution">
    <text evidence="4">The sequence shown here is derived from an EMBL/GenBank/DDBJ whole genome shotgun (WGS) entry which is preliminary data.</text>
</comment>
<keyword evidence="2" id="KW-0479">Metal-binding</keyword>
<evidence type="ECO:0000313" key="4">
    <source>
        <dbReference type="EMBL" id="MBC8430918.1"/>
    </source>
</evidence>
<dbReference type="InterPro" id="IPR050126">
    <property type="entry name" value="Ap4A_hydrolase"/>
</dbReference>
<dbReference type="Proteomes" id="UP000605201">
    <property type="component" value="Unassembled WGS sequence"/>
</dbReference>
<proteinExistence type="inferred from homology"/>
<dbReference type="SUPFAM" id="SSF56300">
    <property type="entry name" value="Metallo-dependent phosphatases"/>
    <property type="match status" value="1"/>
</dbReference>
<dbReference type="EMBL" id="JACNIG010000093">
    <property type="protein sequence ID" value="MBC8430918.1"/>
    <property type="molecule type" value="Genomic_DNA"/>
</dbReference>
<evidence type="ECO:0000313" key="5">
    <source>
        <dbReference type="Proteomes" id="UP000605201"/>
    </source>
</evidence>
<dbReference type="PIRSF" id="PIRSF000883">
    <property type="entry name" value="Pesterase_MJ0912"/>
    <property type="match status" value="1"/>
</dbReference>
<dbReference type="GO" id="GO:0005737">
    <property type="term" value="C:cytoplasm"/>
    <property type="evidence" value="ECO:0007669"/>
    <property type="project" value="TreeGrafter"/>
</dbReference>
<dbReference type="Gene3D" id="3.60.21.10">
    <property type="match status" value="1"/>
</dbReference>
<dbReference type="GO" id="GO:0046872">
    <property type="term" value="F:metal ion binding"/>
    <property type="evidence" value="ECO:0007669"/>
    <property type="project" value="UniProtKB-KW"/>
</dbReference>
<comment type="cofactor">
    <cofactor evidence="2">
        <name>a divalent metal cation</name>
        <dbReference type="ChEBI" id="CHEBI:60240"/>
    </cofactor>
</comment>
<accession>A0A8J6NS57</accession>
<protein>
    <recommendedName>
        <fullName evidence="2">Phosphoesterase</fullName>
        <ecNumber evidence="2">3.1.4.-</ecNumber>
    </recommendedName>
</protein>
<dbReference type="PANTHER" id="PTHR42850">
    <property type="entry name" value="METALLOPHOSPHOESTERASE"/>
    <property type="match status" value="1"/>
</dbReference>
<feature type="domain" description="Calcineurin-like phosphoesterase" evidence="3">
    <location>
        <begin position="3"/>
        <end position="197"/>
    </location>
</feature>
<dbReference type="EC" id="3.1.4.-" evidence="2"/>
<evidence type="ECO:0000256" key="1">
    <source>
        <dbReference type="ARBA" id="ARBA00008950"/>
    </source>
</evidence>
<evidence type="ECO:0000256" key="2">
    <source>
        <dbReference type="RuleBase" id="RU362039"/>
    </source>
</evidence>
<name>A0A8J6NS57_9BACT</name>
<gene>
    <name evidence="4" type="ORF">H8D96_03265</name>
</gene>
<dbReference type="GO" id="GO:0016791">
    <property type="term" value="F:phosphatase activity"/>
    <property type="evidence" value="ECO:0007669"/>
    <property type="project" value="TreeGrafter"/>
</dbReference>
<comment type="similarity">
    <text evidence="1 2">Belongs to the metallophosphoesterase superfamily. YfcE family.</text>
</comment>
<evidence type="ECO:0000259" key="3">
    <source>
        <dbReference type="Pfam" id="PF12850"/>
    </source>
</evidence>
<dbReference type="InterPro" id="IPR024654">
    <property type="entry name" value="Calcineurin-like_PHP_lpxH"/>
</dbReference>
<dbReference type="NCBIfam" id="TIGR00040">
    <property type="entry name" value="yfcE"/>
    <property type="match status" value="1"/>
</dbReference>
<sequence length="240" mass="27964">MKKILVLGDIHANYPALKAIQSYVRAYRFDRIINTGDFTVYSTFPNETIQWFRKRKKSVCILGNTDRRILRILKGKKLKRPKKEEKRVMYFWTSENLLPENVKYLKSLPRQADFTIDNIHVGLFHGTLDDKDEILFPSTPETRFRELAKSSRYQVHIMGHSHTPYYKIIDGVHFINPGSAGRMFDGDPRASFAILKIFSGKIAVEHLRIPYPVEEVITGLKKSRLPDVYAKMYRTGKKLN</sequence>
<dbReference type="AlphaFoldDB" id="A0A8J6NS57"/>
<dbReference type="PANTHER" id="PTHR42850:SF2">
    <property type="entry name" value="BLL5683 PROTEIN"/>
    <property type="match status" value="1"/>
</dbReference>
<dbReference type="Pfam" id="PF12850">
    <property type="entry name" value="Metallophos_2"/>
    <property type="match status" value="1"/>
</dbReference>